<dbReference type="Gene3D" id="3.40.140.10">
    <property type="entry name" value="Cytidine Deaminase, domain 2"/>
    <property type="match status" value="1"/>
</dbReference>
<feature type="binding site" evidence="14">
    <location>
        <position position="55"/>
    </location>
    <ligand>
        <name>Zn(2+)</name>
        <dbReference type="ChEBI" id="CHEBI:29105"/>
        <note>catalytic</note>
    </ligand>
</feature>
<organism evidence="17 18">
    <name type="scientific">Acetonema longum DSM 6540</name>
    <dbReference type="NCBI Taxonomy" id="1009370"/>
    <lineage>
        <taxon>Bacteria</taxon>
        <taxon>Bacillati</taxon>
        <taxon>Bacillota</taxon>
        <taxon>Negativicutes</taxon>
        <taxon>Acetonemataceae</taxon>
        <taxon>Acetonema</taxon>
    </lineage>
</organism>
<evidence type="ECO:0000256" key="9">
    <source>
        <dbReference type="ARBA" id="ARBA00032005"/>
    </source>
</evidence>
<comment type="catalytic activity">
    <reaction evidence="11 15">
        <text>cytidine + H2O + H(+) = uridine + NH4(+)</text>
        <dbReference type="Rhea" id="RHEA:16069"/>
        <dbReference type="ChEBI" id="CHEBI:15377"/>
        <dbReference type="ChEBI" id="CHEBI:15378"/>
        <dbReference type="ChEBI" id="CHEBI:16704"/>
        <dbReference type="ChEBI" id="CHEBI:17562"/>
        <dbReference type="ChEBI" id="CHEBI:28938"/>
        <dbReference type="EC" id="3.5.4.5"/>
    </reaction>
</comment>
<feature type="binding site" evidence="14">
    <location>
        <position position="88"/>
    </location>
    <ligand>
        <name>Zn(2+)</name>
        <dbReference type="ChEBI" id="CHEBI:29105"/>
        <note>catalytic</note>
    </ligand>
</feature>
<reference evidence="17 18" key="1">
    <citation type="journal article" date="2011" name="EMBO J.">
        <title>Structural diversity of bacterial flagellar motors.</title>
        <authorList>
            <person name="Chen S."/>
            <person name="Beeby M."/>
            <person name="Murphy G.E."/>
            <person name="Leadbetter J.R."/>
            <person name="Hendrixson D.R."/>
            <person name="Briegel A."/>
            <person name="Li Z."/>
            <person name="Shi J."/>
            <person name="Tocheva E.I."/>
            <person name="Muller A."/>
            <person name="Dobro M.J."/>
            <person name="Jensen G.J."/>
        </authorList>
    </citation>
    <scope>NUCLEOTIDE SEQUENCE [LARGE SCALE GENOMIC DNA]</scope>
    <source>
        <strain evidence="17 18">DSM 6540</strain>
    </source>
</reference>
<dbReference type="PROSITE" id="PS00903">
    <property type="entry name" value="CYT_DCMP_DEAMINASES_1"/>
    <property type="match status" value="1"/>
</dbReference>
<dbReference type="RefSeq" id="WP_004095866.1">
    <property type="nucleotide sequence ID" value="NZ_AFGF01000102.1"/>
</dbReference>
<comment type="cofactor">
    <cofactor evidence="1 14 15">
        <name>Zn(2+)</name>
        <dbReference type="ChEBI" id="CHEBI:29105"/>
    </cofactor>
</comment>
<evidence type="ECO:0000259" key="16">
    <source>
        <dbReference type="PROSITE" id="PS51747"/>
    </source>
</evidence>
<dbReference type="GO" id="GO:0008270">
    <property type="term" value="F:zinc ion binding"/>
    <property type="evidence" value="ECO:0007669"/>
    <property type="project" value="UniProtKB-UniRule"/>
</dbReference>
<evidence type="ECO:0000256" key="1">
    <source>
        <dbReference type="ARBA" id="ARBA00001947"/>
    </source>
</evidence>
<comment type="caution">
    <text evidence="17">The sequence shown here is derived from an EMBL/GenBank/DDBJ whole genome shotgun (WGS) entry which is preliminary data.</text>
</comment>
<evidence type="ECO:0000256" key="10">
    <source>
        <dbReference type="ARBA" id="ARBA00049252"/>
    </source>
</evidence>
<evidence type="ECO:0000256" key="13">
    <source>
        <dbReference type="PIRSR" id="PIRSR606262-2"/>
    </source>
</evidence>
<dbReference type="EC" id="3.5.4.5" evidence="4 15"/>
<dbReference type="Proteomes" id="UP000003240">
    <property type="component" value="Unassembled WGS sequence"/>
</dbReference>
<dbReference type="EMBL" id="AFGF01000102">
    <property type="protein sequence ID" value="EGO63610.1"/>
    <property type="molecule type" value="Genomic_DNA"/>
</dbReference>
<dbReference type="FunFam" id="3.40.140.10:FF:000008">
    <property type="entry name" value="Cytidine deaminase"/>
    <property type="match status" value="1"/>
</dbReference>
<dbReference type="PANTHER" id="PTHR11644">
    <property type="entry name" value="CYTIDINE DEAMINASE"/>
    <property type="match status" value="1"/>
</dbReference>
<evidence type="ECO:0000256" key="6">
    <source>
        <dbReference type="ARBA" id="ARBA00022723"/>
    </source>
</evidence>
<feature type="binding site" evidence="13">
    <location>
        <begin position="44"/>
        <end position="50"/>
    </location>
    <ligand>
        <name>substrate</name>
    </ligand>
</feature>
<name>F7NJW3_9FIRM</name>
<dbReference type="GO" id="GO:0072527">
    <property type="term" value="P:pyrimidine-containing compound metabolic process"/>
    <property type="evidence" value="ECO:0007669"/>
    <property type="project" value="UniProtKB-ARBA"/>
</dbReference>
<keyword evidence="18" id="KW-1185">Reference proteome</keyword>
<dbReference type="GO" id="GO:0055086">
    <property type="term" value="P:nucleobase-containing small molecule metabolic process"/>
    <property type="evidence" value="ECO:0007669"/>
    <property type="project" value="UniProtKB-ARBA"/>
</dbReference>
<evidence type="ECO:0000256" key="15">
    <source>
        <dbReference type="RuleBase" id="RU364006"/>
    </source>
</evidence>
<evidence type="ECO:0000256" key="5">
    <source>
        <dbReference type="ARBA" id="ARBA00018266"/>
    </source>
</evidence>
<dbReference type="InterPro" id="IPR016192">
    <property type="entry name" value="APOBEC/CMP_deaminase_Zn-bd"/>
</dbReference>
<dbReference type="NCBIfam" id="NF004064">
    <property type="entry name" value="PRK05578.1"/>
    <property type="match status" value="1"/>
</dbReference>
<protein>
    <recommendedName>
        <fullName evidence="5 15">Cytidine deaminase</fullName>
        <ecNumber evidence="4 15">3.5.4.5</ecNumber>
    </recommendedName>
    <alternativeName>
        <fullName evidence="9 15">Cytidine aminohydrolase</fullName>
    </alternativeName>
</protein>
<keyword evidence="7 15" id="KW-0378">Hydrolase</keyword>
<dbReference type="GO" id="GO:0004126">
    <property type="term" value="F:cytidine deaminase activity"/>
    <property type="evidence" value="ECO:0007669"/>
    <property type="project" value="UniProtKB-UniRule"/>
</dbReference>
<dbReference type="InterPro" id="IPR016193">
    <property type="entry name" value="Cytidine_deaminase-like"/>
</dbReference>
<dbReference type="AlphaFoldDB" id="F7NJW3"/>
<comment type="similarity">
    <text evidence="3 15">Belongs to the cytidine and deoxycytidylate deaminase family.</text>
</comment>
<evidence type="ECO:0000256" key="11">
    <source>
        <dbReference type="ARBA" id="ARBA00049558"/>
    </source>
</evidence>
<dbReference type="PANTHER" id="PTHR11644:SF2">
    <property type="entry name" value="CYTIDINE DEAMINASE"/>
    <property type="match status" value="1"/>
</dbReference>
<dbReference type="Pfam" id="PF00383">
    <property type="entry name" value="dCMP_cyt_deam_1"/>
    <property type="match status" value="1"/>
</dbReference>
<sequence length="137" mass="14980">KRMQDRDLLRQAAAARMLSYSPYSGYQVGAALLCEDGTVYTGCNVENISYGGTICAERTAVVKAVSEGRQKLVKIAVSVSGEEPGIPCGICLQFLSEFVDSEFWLICGNCRDEYTAYLFKEIMPAVFRSAAVQKVGE</sequence>
<dbReference type="CDD" id="cd01283">
    <property type="entry name" value="cytidine_deaminase"/>
    <property type="match status" value="1"/>
</dbReference>
<evidence type="ECO:0000256" key="12">
    <source>
        <dbReference type="PIRSR" id="PIRSR606262-1"/>
    </source>
</evidence>
<accession>F7NJW3</accession>
<dbReference type="PROSITE" id="PS51747">
    <property type="entry name" value="CYT_DCMP_DEAMINASES_2"/>
    <property type="match status" value="1"/>
</dbReference>
<feature type="binding site" evidence="14">
    <location>
        <position position="91"/>
    </location>
    <ligand>
        <name>Zn(2+)</name>
        <dbReference type="ChEBI" id="CHEBI:29105"/>
        <note>catalytic</note>
    </ligand>
</feature>
<evidence type="ECO:0000256" key="8">
    <source>
        <dbReference type="ARBA" id="ARBA00022833"/>
    </source>
</evidence>
<feature type="domain" description="CMP/dCMP-type deaminase" evidence="16">
    <location>
        <begin position="3"/>
        <end position="121"/>
    </location>
</feature>
<dbReference type="NCBIfam" id="TIGR01354">
    <property type="entry name" value="cyt_deam_tetra"/>
    <property type="match status" value="1"/>
</dbReference>
<feature type="active site" description="Proton donor" evidence="12">
    <location>
        <position position="57"/>
    </location>
</feature>
<dbReference type="InterPro" id="IPR002125">
    <property type="entry name" value="CMP_dCMP_dom"/>
</dbReference>
<dbReference type="GO" id="GO:0005829">
    <property type="term" value="C:cytosol"/>
    <property type="evidence" value="ECO:0007669"/>
    <property type="project" value="TreeGrafter"/>
</dbReference>
<evidence type="ECO:0000256" key="14">
    <source>
        <dbReference type="PIRSR" id="PIRSR606262-3"/>
    </source>
</evidence>
<dbReference type="InterPro" id="IPR006262">
    <property type="entry name" value="Cyt_deam_tetra"/>
</dbReference>
<dbReference type="GO" id="GO:0042802">
    <property type="term" value="F:identical protein binding"/>
    <property type="evidence" value="ECO:0007669"/>
    <property type="project" value="UniProtKB-ARBA"/>
</dbReference>
<evidence type="ECO:0000313" key="18">
    <source>
        <dbReference type="Proteomes" id="UP000003240"/>
    </source>
</evidence>
<dbReference type="eggNOG" id="COG0295">
    <property type="taxonomic scope" value="Bacteria"/>
</dbReference>
<comment type="catalytic activity">
    <reaction evidence="10 15">
        <text>2'-deoxycytidine + H2O + H(+) = 2'-deoxyuridine + NH4(+)</text>
        <dbReference type="Rhea" id="RHEA:13433"/>
        <dbReference type="ChEBI" id="CHEBI:15377"/>
        <dbReference type="ChEBI" id="CHEBI:15378"/>
        <dbReference type="ChEBI" id="CHEBI:15698"/>
        <dbReference type="ChEBI" id="CHEBI:16450"/>
        <dbReference type="ChEBI" id="CHEBI:28938"/>
        <dbReference type="EC" id="3.5.4.5"/>
    </reaction>
</comment>
<feature type="non-terminal residue" evidence="17">
    <location>
        <position position="1"/>
    </location>
</feature>
<evidence type="ECO:0000256" key="4">
    <source>
        <dbReference type="ARBA" id="ARBA00012783"/>
    </source>
</evidence>
<evidence type="ECO:0000256" key="2">
    <source>
        <dbReference type="ARBA" id="ARBA00003949"/>
    </source>
</evidence>
<gene>
    <name evidence="17" type="ORF">ALO_11864</name>
</gene>
<evidence type="ECO:0000313" key="17">
    <source>
        <dbReference type="EMBL" id="EGO63610.1"/>
    </source>
</evidence>
<dbReference type="InterPro" id="IPR050202">
    <property type="entry name" value="Cyt/Deoxycyt_deaminase"/>
</dbReference>
<proteinExistence type="inferred from homology"/>
<comment type="function">
    <text evidence="2 15">This enzyme scavenges exogenous and endogenous cytidine and 2'-deoxycytidine for UMP synthesis.</text>
</comment>
<dbReference type="STRING" id="1009370.ALO_11864"/>
<keyword evidence="8 14" id="KW-0862">Zinc</keyword>
<evidence type="ECO:0000256" key="3">
    <source>
        <dbReference type="ARBA" id="ARBA00006576"/>
    </source>
</evidence>
<dbReference type="SUPFAM" id="SSF53927">
    <property type="entry name" value="Cytidine deaminase-like"/>
    <property type="match status" value="1"/>
</dbReference>
<evidence type="ECO:0000256" key="7">
    <source>
        <dbReference type="ARBA" id="ARBA00022801"/>
    </source>
</evidence>
<keyword evidence="6 14" id="KW-0479">Metal-binding</keyword>